<dbReference type="Pfam" id="PF09832">
    <property type="entry name" value="DUF2059"/>
    <property type="match status" value="1"/>
</dbReference>
<accession>A0ABQ1KNC0</accession>
<keyword evidence="4" id="KW-1185">Reference proteome</keyword>
<keyword evidence="1" id="KW-0732">Signal</keyword>
<comment type="caution">
    <text evidence="3">The sequence shown here is derived from an EMBL/GenBank/DDBJ whole genome shotgun (WGS) entry which is preliminary data.</text>
</comment>
<feature type="domain" description="DUF2059" evidence="2">
    <location>
        <begin position="78"/>
        <end position="133"/>
    </location>
</feature>
<feature type="signal peptide" evidence="1">
    <location>
        <begin position="1"/>
        <end position="24"/>
    </location>
</feature>
<organism evidence="3 4">
    <name type="scientific">Marivita lacus</name>
    <dbReference type="NCBI Taxonomy" id="1323742"/>
    <lineage>
        <taxon>Bacteria</taxon>
        <taxon>Pseudomonadati</taxon>
        <taxon>Pseudomonadota</taxon>
        <taxon>Alphaproteobacteria</taxon>
        <taxon>Rhodobacterales</taxon>
        <taxon>Roseobacteraceae</taxon>
        <taxon>Marivita</taxon>
    </lineage>
</organism>
<dbReference type="EMBL" id="BMFC01000003">
    <property type="protein sequence ID" value="GGC02371.1"/>
    <property type="molecule type" value="Genomic_DNA"/>
</dbReference>
<evidence type="ECO:0000313" key="3">
    <source>
        <dbReference type="EMBL" id="GGC02371.1"/>
    </source>
</evidence>
<dbReference type="InterPro" id="IPR018637">
    <property type="entry name" value="DUF2059"/>
</dbReference>
<evidence type="ECO:0000313" key="4">
    <source>
        <dbReference type="Proteomes" id="UP000645462"/>
    </source>
</evidence>
<proteinExistence type="predicted"/>
<protein>
    <recommendedName>
        <fullName evidence="2">DUF2059 domain-containing protein</fullName>
    </recommendedName>
</protein>
<name>A0ABQ1KNC0_9RHOB</name>
<evidence type="ECO:0000259" key="2">
    <source>
        <dbReference type="Pfam" id="PF09832"/>
    </source>
</evidence>
<sequence>MFANMLKVAATGLAVCTWSLPAWATPTNDLLGALGVPQIVQIMREEGMEYGETLASDMVPGGGTAGWSATVDRIYDPERMLTTVQEVFAAEFGDAETEDLMAFFTSQTGQQIVSLELSARGAMREQEIEDAARAAYLDLRGTSSEPLEAISDFVEVNDLVELNLVGALNANYMFYLGLVDGGALRMSETDILAEVWSAEDETRADTREWVYAFLLMAYRPLEDGVIEDYTDLSRTDAGRALNRALFAGFNRMYDDISYALGIAVAREMQVQEL</sequence>
<feature type="chain" id="PRO_5045950352" description="DUF2059 domain-containing protein" evidence="1">
    <location>
        <begin position="25"/>
        <end position="273"/>
    </location>
</feature>
<reference evidence="4" key="1">
    <citation type="journal article" date="2019" name="Int. J. Syst. Evol. Microbiol.">
        <title>The Global Catalogue of Microorganisms (GCM) 10K type strain sequencing project: providing services to taxonomists for standard genome sequencing and annotation.</title>
        <authorList>
            <consortium name="The Broad Institute Genomics Platform"/>
            <consortium name="The Broad Institute Genome Sequencing Center for Infectious Disease"/>
            <person name="Wu L."/>
            <person name="Ma J."/>
        </authorList>
    </citation>
    <scope>NUCLEOTIDE SEQUENCE [LARGE SCALE GENOMIC DNA]</scope>
    <source>
        <strain evidence="4">CGMCC 1.12478</strain>
    </source>
</reference>
<evidence type="ECO:0000256" key="1">
    <source>
        <dbReference type="SAM" id="SignalP"/>
    </source>
</evidence>
<dbReference type="Proteomes" id="UP000645462">
    <property type="component" value="Unassembled WGS sequence"/>
</dbReference>
<dbReference type="RefSeq" id="WP_229747736.1">
    <property type="nucleotide sequence ID" value="NZ_BMFC01000003.1"/>
</dbReference>
<gene>
    <name evidence="3" type="ORF">GCM10011363_18710</name>
</gene>